<protein>
    <submittedName>
        <fullName evidence="1">Uncharacterized protein</fullName>
    </submittedName>
</protein>
<dbReference type="PANTHER" id="PTHR35558">
    <property type="entry name" value="SGNH_HYDRO DOMAIN-CONTAINING PROTEIN"/>
    <property type="match status" value="1"/>
</dbReference>
<reference evidence="1" key="1">
    <citation type="journal article" date="2022" name="bioRxiv">
        <title>Sequencing and chromosome-scale assembly of the giantPleurodeles waltlgenome.</title>
        <authorList>
            <person name="Brown T."/>
            <person name="Elewa A."/>
            <person name="Iarovenko S."/>
            <person name="Subramanian E."/>
            <person name="Araus A.J."/>
            <person name="Petzold A."/>
            <person name="Susuki M."/>
            <person name="Suzuki K.-i.T."/>
            <person name="Hayashi T."/>
            <person name="Toyoda A."/>
            <person name="Oliveira C."/>
            <person name="Osipova E."/>
            <person name="Leigh N.D."/>
            <person name="Simon A."/>
            <person name="Yun M.H."/>
        </authorList>
    </citation>
    <scope>NUCLEOTIDE SEQUENCE</scope>
    <source>
        <strain evidence="1">20211129_DDA</strain>
        <tissue evidence="1">Liver</tissue>
    </source>
</reference>
<organism evidence="1 2">
    <name type="scientific">Pleurodeles waltl</name>
    <name type="common">Iberian ribbed newt</name>
    <dbReference type="NCBI Taxonomy" id="8319"/>
    <lineage>
        <taxon>Eukaryota</taxon>
        <taxon>Metazoa</taxon>
        <taxon>Chordata</taxon>
        <taxon>Craniata</taxon>
        <taxon>Vertebrata</taxon>
        <taxon>Euteleostomi</taxon>
        <taxon>Amphibia</taxon>
        <taxon>Batrachia</taxon>
        <taxon>Caudata</taxon>
        <taxon>Salamandroidea</taxon>
        <taxon>Salamandridae</taxon>
        <taxon>Pleurodelinae</taxon>
        <taxon>Pleurodeles</taxon>
    </lineage>
</organism>
<dbReference type="Proteomes" id="UP001066276">
    <property type="component" value="Chromosome 11"/>
</dbReference>
<dbReference type="EMBL" id="JANPWB010000015">
    <property type="protein sequence ID" value="KAJ1089639.1"/>
    <property type="molecule type" value="Genomic_DNA"/>
</dbReference>
<evidence type="ECO:0000313" key="1">
    <source>
        <dbReference type="EMBL" id="KAJ1089639.1"/>
    </source>
</evidence>
<dbReference type="AlphaFoldDB" id="A0AAV7LGK2"/>
<sequence length="184" mass="21382">MQRIWQREFIDIFPLLTFAKEGTDITVPSKEVEMHKWKRKINPEESIDNWLEAFAMLCTVIMKKFPEQGPALCKYNRVIYEEYTCNGGTGWLKYDREFRQKMEQAAEMAWDCREIEEAFEVTARGPFIAYKANQNRQRAHKVVELQAAIESAQEAQSRVSLPSVNLEKVKQNLKLFGIGGDGQL</sequence>
<accession>A0AAV7LGK2</accession>
<dbReference type="PANTHER" id="PTHR35558:SF1">
    <property type="entry name" value="ENDONUCLEASE_EXONUCLEASE_PHOSPHATASE DOMAIN-CONTAINING PROTEIN"/>
    <property type="match status" value="1"/>
</dbReference>
<proteinExistence type="predicted"/>
<comment type="caution">
    <text evidence="1">The sequence shown here is derived from an EMBL/GenBank/DDBJ whole genome shotgun (WGS) entry which is preliminary data.</text>
</comment>
<name>A0AAV7LGK2_PLEWA</name>
<evidence type="ECO:0000313" key="2">
    <source>
        <dbReference type="Proteomes" id="UP001066276"/>
    </source>
</evidence>
<gene>
    <name evidence="1" type="ORF">NDU88_002788</name>
</gene>
<keyword evidence="2" id="KW-1185">Reference proteome</keyword>